<reference evidence="1 2" key="1">
    <citation type="submission" date="2019-03" db="EMBL/GenBank/DDBJ databases">
        <title>Genomic Encyclopedia of Type Strains, Phase IV (KMG-V): Genome sequencing to study the core and pangenomes of soil and plant-associated prokaryotes.</title>
        <authorList>
            <person name="Whitman W."/>
        </authorList>
    </citation>
    <scope>NUCLEOTIDE SEQUENCE [LARGE SCALE GENOMIC DNA]</scope>
    <source>
        <strain evidence="1 2">Hc14</strain>
    </source>
</reference>
<proteinExistence type="predicted"/>
<dbReference type="RefSeq" id="WP_087001696.1">
    <property type="nucleotide sequence ID" value="NZ_SMBH01000024.1"/>
</dbReference>
<protein>
    <submittedName>
        <fullName evidence="1">Uncharacterized protein</fullName>
    </submittedName>
</protein>
<dbReference type="Proteomes" id="UP000294576">
    <property type="component" value="Unassembled WGS sequence"/>
</dbReference>
<sequence length="76" mass="8704">MVVIHLDDARNEPDADLIKHDGTGRSFYKFACEFEMDGRAWAVAFWAHSQGDAEHRVEAMKRSLRCLGQIYSEGEM</sequence>
<gene>
    <name evidence="1" type="ORF">EV132_12456</name>
</gene>
<comment type="caution">
    <text evidence="1">The sequence shown here is derived from an EMBL/GenBank/DDBJ whole genome shotgun (WGS) entry which is preliminary data.</text>
</comment>
<name>A0A4R3PSR4_RHISU</name>
<evidence type="ECO:0000313" key="2">
    <source>
        <dbReference type="Proteomes" id="UP000294576"/>
    </source>
</evidence>
<evidence type="ECO:0000313" key="1">
    <source>
        <dbReference type="EMBL" id="TCU09656.1"/>
    </source>
</evidence>
<dbReference type="OrthoDB" id="8386875at2"/>
<dbReference type="AlphaFoldDB" id="A0A4R3PSR4"/>
<organism evidence="1 2">
    <name type="scientific">Rhizobium sullae</name>
    <name type="common">Rhizobium hedysari</name>
    <dbReference type="NCBI Taxonomy" id="50338"/>
    <lineage>
        <taxon>Bacteria</taxon>
        <taxon>Pseudomonadati</taxon>
        <taxon>Pseudomonadota</taxon>
        <taxon>Alphaproteobacteria</taxon>
        <taxon>Hyphomicrobiales</taxon>
        <taxon>Rhizobiaceae</taxon>
        <taxon>Rhizobium/Agrobacterium group</taxon>
        <taxon>Rhizobium</taxon>
    </lineage>
</organism>
<accession>A0A4R3PSR4</accession>
<dbReference type="EMBL" id="SMBH01000024">
    <property type="protein sequence ID" value="TCU09656.1"/>
    <property type="molecule type" value="Genomic_DNA"/>
</dbReference>